<feature type="transmembrane region" description="Helical" evidence="2">
    <location>
        <begin position="189"/>
        <end position="209"/>
    </location>
</feature>
<evidence type="ECO:0000256" key="2">
    <source>
        <dbReference type="SAM" id="Phobius"/>
    </source>
</evidence>
<feature type="region of interest" description="Disordered" evidence="1">
    <location>
        <begin position="564"/>
        <end position="619"/>
    </location>
</feature>
<feature type="transmembrane region" description="Helical" evidence="2">
    <location>
        <begin position="88"/>
        <end position="112"/>
    </location>
</feature>
<comment type="caution">
    <text evidence="3">The sequence shown here is derived from an EMBL/GenBank/DDBJ whole genome shotgun (WGS) entry which is preliminary data.</text>
</comment>
<keyword evidence="2" id="KW-0812">Transmembrane</keyword>
<keyword evidence="4" id="KW-1185">Reference proteome</keyword>
<feature type="transmembrane region" description="Helical" evidence="2">
    <location>
        <begin position="133"/>
        <end position="150"/>
    </location>
</feature>
<evidence type="ECO:0008006" key="5">
    <source>
        <dbReference type="Google" id="ProtNLM"/>
    </source>
</evidence>
<feature type="region of interest" description="Disordered" evidence="1">
    <location>
        <begin position="1"/>
        <end position="29"/>
    </location>
</feature>
<evidence type="ECO:0000256" key="1">
    <source>
        <dbReference type="SAM" id="MobiDB-lite"/>
    </source>
</evidence>
<accession>A0ABT2C9Y2</accession>
<proteinExistence type="predicted"/>
<dbReference type="EMBL" id="JANUGQ010000001">
    <property type="protein sequence ID" value="MCS0634213.1"/>
    <property type="molecule type" value="Genomic_DNA"/>
</dbReference>
<reference evidence="3" key="1">
    <citation type="submission" date="2022-08" db="EMBL/GenBank/DDBJ databases">
        <authorList>
            <person name="Somphong A."/>
            <person name="Phongsopitanun W."/>
        </authorList>
    </citation>
    <scope>NUCLEOTIDE SEQUENCE</scope>
    <source>
        <strain evidence="3">LP05-1</strain>
    </source>
</reference>
<keyword evidence="2" id="KW-1133">Transmembrane helix</keyword>
<keyword evidence="2" id="KW-0472">Membrane</keyword>
<dbReference type="Proteomes" id="UP001431313">
    <property type="component" value="Unassembled WGS sequence"/>
</dbReference>
<evidence type="ECO:0000313" key="3">
    <source>
        <dbReference type="EMBL" id="MCS0634213.1"/>
    </source>
</evidence>
<protein>
    <recommendedName>
        <fullName evidence="5">Integral membrane protein</fullName>
    </recommendedName>
</protein>
<gene>
    <name evidence="3" type="ORF">NX801_00735</name>
</gene>
<evidence type="ECO:0000313" key="4">
    <source>
        <dbReference type="Proteomes" id="UP001431313"/>
    </source>
</evidence>
<sequence>MTDTATAARSGGGDGPEETTGGRAPVHPSVSEAGRLMCAGTYLDPRFRDRVIEELYVHEERIAAPAYGFDSARVLAHALRARRFGLGWAALLLAGWAAGTVLSGGLLPLLLLPFLLRAPAGPSPGTGRGAPRLLSALLMVVAAVVGHWVNPAPMDLLLFPLLPLPEQLSSPGYGEELAAVEAEPVAGDAVGWFLACLLALAVPAAVIALRTGWFARLVLDDLAPELYTDPETDPAEANPGARFRRVRRRIRAEQHAPLILFDPDRPFCGAGTPYRPWHLTVELRPRDDLGPGREPEPEPVTNARMVERIVPLIEELRVPSHHGSSRAEAAVLDRLRELVVDECVFLPVRGLPHREEAPLSAAAFARHRADAIEEGGEQRRHFLRARVGGWDENLVVTVFVRVHTQGGMLMLEVAPYILLPLPTHFRDADARRQLRGNAFGKAVRALGRVPASLGDAIATLARGLAAGVRIAAAGHGGTLPEGPALSVRELAAQRAGSLFHLMDAHRYLRTIQERVVSGVAQALHEAGWHTEEFARRAVHVAEGGVYIQSVSASAFSIGGSEARNSVHGARRGTNGAGDDPDGFGGFGTAAGPAMPGGAHMGKGRDRGRNRGKGEMGDGG</sequence>
<name>A0ABT2C9Y2_9ACTN</name>
<organism evidence="3 4">
    <name type="scientific">Streptomyces pyxinae</name>
    <dbReference type="NCBI Taxonomy" id="2970734"/>
    <lineage>
        <taxon>Bacteria</taxon>
        <taxon>Bacillati</taxon>
        <taxon>Actinomycetota</taxon>
        <taxon>Actinomycetes</taxon>
        <taxon>Kitasatosporales</taxon>
        <taxon>Streptomycetaceae</taxon>
        <taxon>Streptomyces</taxon>
    </lineage>
</organism>
<dbReference type="RefSeq" id="WP_258784745.1">
    <property type="nucleotide sequence ID" value="NZ_JANUGQ010000001.1"/>
</dbReference>
<feature type="compositionally biased region" description="Basic and acidic residues" evidence="1">
    <location>
        <begin position="602"/>
        <end position="619"/>
    </location>
</feature>